<keyword evidence="1" id="KW-0812">Transmembrane</keyword>
<keyword evidence="1" id="KW-1133">Transmembrane helix</keyword>
<comment type="caution">
    <text evidence="2">The sequence shown here is derived from an EMBL/GenBank/DDBJ whole genome shotgun (WGS) entry which is preliminary data.</text>
</comment>
<protein>
    <submittedName>
        <fullName evidence="2">Uncharacterized protein</fullName>
    </submittedName>
</protein>
<organism evidence="2 3">
    <name type="scientific">Neorhodopirellula lusitana</name>
    <dbReference type="NCBI Taxonomy" id="445327"/>
    <lineage>
        <taxon>Bacteria</taxon>
        <taxon>Pseudomonadati</taxon>
        <taxon>Planctomycetota</taxon>
        <taxon>Planctomycetia</taxon>
        <taxon>Pirellulales</taxon>
        <taxon>Pirellulaceae</taxon>
        <taxon>Neorhodopirellula</taxon>
    </lineage>
</organism>
<keyword evidence="1" id="KW-0472">Membrane</keyword>
<reference evidence="2 3" key="1">
    <citation type="submission" date="2017-05" db="EMBL/GenBank/DDBJ databases">
        <authorList>
            <person name="Varghese N."/>
            <person name="Submissions S."/>
        </authorList>
    </citation>
    <scope>NUCLEOTIDE SEQUENCE [LARGE SCALE GENOMIC DNA]</scope>
    <source>
        <strain evidence="2 3">DSM 25457</strain>
    </source>
</reference>
<name>A0ABY1QN72_9BACT</name>
<feature type="transmembrane region" description="Helical" evidence="1">
    <location>
        <begin position="12"/>
        <end position="36"/>
    </location>
</feature>
<evidence type="ECO:0000313" key="3">
    <source>
        <dbReference type="Proteomes" id="UP001158067"/>
    </source>
</evidence>
<dbReference type="EMBL" id="FXUG01000016">
    <property type="protein sequence ID" value="SMP73042.1"/>
    <property type="molecule type" value="Genomic_DNA"/>
</dbReference>
<dbReference type="Proteomes" id="UP001158067">
    <property type="component" value="Unassembled WGS sequence"/>
</dbReference>
<proteinExistence type="predicted"/>
<accession>A0ABY1QN72</accession>
<sequence length="43" mass="4790">MHPADATAFSGAVRWLIGTGNLFFIGGLFLIVFAFYSKYTFLK</sequence>
<gene>
    <name evidence="2" type="ORF">SAMN06265222_1163</name>
</gene>
<evidence type="ECO:0000256" key="1">
    <source>
        <dbReference type="SAM" id="Phobius"/>
    </source>
</evidence>
<keyword evidence="3" id="KW-1185">Reference proteome</keyword>
<evidence type="ECO:0000313" key="2">
    <source>
        <dbReference type="EMBL" id="SMP73042.1"/>
    </source>
</evidence>